<feature type="chain" id="PRO_5012387987" description="Porin" evidence="1">
    <location>
        <begin position="24"/>
        <end position="413"/>
    </location>
</feature>
<organism evidence="2 3">
    <name type="scientific">Thalassolituus maritimus</name>
    <dbReference type="NCBI Taxonomy" id="484498"/>
    <lineage>
        <taxon>Bacteria</taxon>
        <taxon>Pseudomonadati</taxon>
        <taxon>Pseudomonadota</taxon>
        <taxon>Gammaproteobacteria</taxon>
        <taxon>Oceanospirillales</taxon>
        <taxon>Oceanospirillaceae</taxon>
        <taxon>Thalassolituus</taxon>
    </lineage>
</organism>
<dbReference type="Proteomes" id="UP000185639">
    <property type="component" value="Unassembled WGS sequence"/>
</dbReference>
<dbReference type="AlphaFoldDB" id="A0A1N7KSA4"/>
<evidence type="ECO:0000313" key="2">
    <source>
        <dbReference type="EMBL" id="SIS64425.1"/>
    </source>
</evidence>
<reference evidence="3" key="1">
    <citation type="submission" date="2017-01" db="EMBL/GenBank/DDBJ databases">
        <authorList>
            <person name="Varghese N."/>
            <person name="Submissions S."/>
        </authorList>
    </citation>
    <scope>NUCLEOTIDE SEQUENCE [LARGE SCALE GENOMIC DNA]</scope>
    <source>
        <strain evidence="3">DSM 24913</strain>
    </source>
</reference>
<dbReference type="STRING" id="484498.SAMN05421686_10364"/>
<accession>A0A1N7KSA4</accession>
<proteinExistence type="predicted"/>
<gene>
    <name evidence="2" type="ORF">SAMN05421686_10364</name>
</gene>
<dbReference type="EMBL" id="FTOH01000003">
    <property type="protein sequence ID" value="SIS64425.1"/>
    <property type="molecule type" value="Genomic_DNA"/>
</dbReference>
<feature type="signal peptide" evidence="1">
    <location>
        <begin position="1"/>
        <end position="23"/>
    </location>
</feature>
<evidence type="ECO:0000256" key="1">
    <source>
        <dbReference type="SAM" id="SignalP"/>
    </source>
</evidence>
<name>A0A1N7KSA4_9GAMM</name>
<protein>
    <recommendedName>
        <fullName evidence="4">Porin</fullName>
    </recommendedName>
</protein>
<evidence type="ECO:0008006" key="4">
    <source>
        <dbReference type="Google" id="ProtNLM"/>
    </source>
</evidence>
<dbReference type="RefSeq" id="WP_076514617.1">
    <property type="nucleotide sequence ID" value="NZ_FTOH01000003.1"/>
</dbReference>
<keyword evidence="3" id="KW-1185">Reference proteome</keyword>
<dbReference type="OrthoDB" id="1188513at2"/>
<evidence type="ECO:0000313" key="3">
    <source>
        <dbReference type="Proteomes" id="UP000185639"/>
    </source>
</evidence>
<keyword evidence="1" id="KW-0732">Signal</keyword>
<sequence>MKKLILTASALLAGAGTSPLVSALDWSLEAGIEGRRFLESGAYSGQVDDQWSLTLQPEVVWDAESGNGRFTFVPFYRKDFADNERTHGDIREAMFMTWNGPWELRAGIGKVFWGVTESLHLVDVINQTDYVEAIDGDQKLGQPMIQGIWLSDVGTWEAFVLPGFRERTFPGEAGRYRTELLVSDDAEYQADEEQQHVDLAARWSYVSELNGYPLDLTASVFRGTSRDPLLVPQVEVVNSVLTPTELVPYYAMQNQIGSTIQFAPEGWLLKAELLYRDYQIDTLPGVIEVKDQTAAVGGFEYTLVGPFGDAADLGLLAEYQYDSRGADYSDAQNDLFLGTRYVFNDMASSEILAGITQDLDYTGTRLFLLEANTRLNPSMTIDATITLVTAEEESLASIFRRDDTFEVALNFFF</sequence>